<keyword evidence="2" id="KW-1185">Reference proteome</keyword>
<accession>A0ACB9P0K2</accession>
<reference evidence="2" key="1">
    <citation type="journal article" date="2023" name="Front. Plant Sci.">
        <title>Chromosomal-level genome assembly of Melastoma candidum provides insights into trichome evolution.</title>
        <authorList>
            <person name="Zhong Y."/>
            <person name="Wu W."/>
            <person name="Sun C."/>
            <person name="Zou P."/>
            <person name="Liu Y."/>
            <person name="Dai S."/>
            <person name="Zhou R."/>
        </authorList>
    </citation>
    <scope>NUCLEOTIDE SEQUENCE [LARGE SCALE GENOMIC DNA]</scope>
</reference>
<gene>
    <name evidence="1" type="ORF">MLD38_026640</name>
</gene>
<comment type="caution">
    <text evidence="1">The sequence shown here is derived from an EMBL/GenBank/DDBJ whole genome shotgun (WGS) entry which is preliminary data.</text>
</comment>
<protein>
    <submittedName>
        <fullName evidence="1">Uncharacterized protein</fullName>
    </submittedName>
</protein>
<dbReference type="Proteomes" id="UP001057402">
    <property type="component" value="Chromosome 7"/>
</dbReference>
<name>A0ACB9P0K2_9MYRT</name>
<organism evidence="1 2">
    <name type="scientific">Melastoma candidum</name>
    <dbReference type="NCBI Taxonomy" id="119954"/>
    <lineage>
        <taxon>Eukaryota</taxon>
        <taxon>Viridiplantae</taxon>
        <taxon>Streptophyta</taxon>
        <taxon>Embryophyta</taxon>
        <taxon>Tracheophyta</taxon>
        <taxon>Spermatophyta</taxon>
        <taxon>Magnoliopsida</taxon>
        <taxon>eudicotyledons</taxon>
        <taxon>Gunneridae</taxon>
        <taxon>Pentapetalae</taxon>
        <taxon>rosids</taxon>
        <taxon>malvids</taxon>
        <taxon>Myrtales</taxon>
        <taxon>Melastomataceae</taxon>
        <taxon>Melastomatoideae</taxon>
        <taxon>Melastomateae</taxon>
        <taxon>Melastoma</taxon>
    </lineage>
</organism>
<evidence type="ECO:0000313" key="1">
    <source>
        <dbReference type="EMBL" id="KAI4341973.1"/>
    </source>
</evidence>
<dbReference type="EMBL" id="CM042886">
    <property type="protein sequence ID" value="KAI4341973.1"/>
    <property type="molecule type" value="Genomic_DNA"/>
</dbReference>
<proteinExistence type="predicted"/>
<evidence type="ECO:0000313" key="2">
    <source>
        <dbReference type="Proteomes" id="UP001057402"/>
    </source>
</evidence>
<sequence length="131" mass="14755">MGKTNMASLKRLVSSKKGRSRRFLPDDHRDLPSQEMDLLAGVSSSSSSPKTPTGFFPLYVGEDRTRFLVPTGFLSHPLFRMLLDKAQEEFGFQQRSGLVLPCSVAAFQEVLNAVRDCNTKFYFGELVEEFL</sequence>